<reference evidence="2 3" key="1">
    <citation type="submission" date="2023-12" db="EMBL/GenBank/DDBJ databases">
        <title>Novel species of the genus Arcicella isolated from rivers.</title>
        <authorList>
            <person name="Lu H."/>
        </authorList>
    </citation>
    <scope>NUCLEOTIDE SEQUENCE [LARGE SCALE GENOMIC DNA]</scope>
    <source>
        <strain evidence="2 3">DC2W</strain>
    </source>
</reference>
<gene>
    <name evidence="2" type="ORF">VB776_23855</name>
</gene>
<evidence type="ECO:0000313" key="3">
    <source>
        <dbReference type="Proteomes" id="UP001303899"/>
    </source>
</evidence>
<comment type="caution">
    <text evidence="2">The sequence shown here is derived from an EMBL/GenBank/DDBJ whole genome shotgun (WGS) entry which is preliminary data.</text>
</comment>
<keyword evidence="1" id="KW-0732">Signal</keyword>
<accession>A0ABU5SC15</accession>
<feature type="signal peptide" evidence="1">
    <location>
        <begin position="1"/>
        <end position="26"/>
    </location>
</feature>
<feature type="chain" id="PRO_5047259497" evidence="1">
    <location>
        <begin position="27"/>
        <end position="108"/>
    </location>
</feature>
<proteinExistence type="predicted"/>
<dbReference type="Proteomes" id="UP001303899">
    <property type="component" value="Unassembled WGS sequence"/>
</dbReference>
<evidence type="ECO:0000313" key="2">
    <source>
        <dbReference type="EMBL" id="MEA5405995.1"/>
    </source>
</evidence>
<dbReference type="EMBL" id="JAYGIL010000053">
    <property type="protein sequence ID" value="MEA5405995.1"/>
    <property type="molecule type" value="Genomic_DNA"/>
</dbReference>
<dbReference type="RefSeq" id="WP_323699362.1">
    <property type="nucleotide sequence ID" value="NZ_JAYGIL010000053.1"/>
</dbReference>
<evidence type="ECO:0000256" key="1">
    <source>
        <dbReference type="SAM" id="SignalP"/>
    </source>
</evidence>
<keyword evidence="3" id="KW-1185">Reference proteome</keyword>
<sequence>MIFKYGKRFSTIIFFSFILIATQVNAQKDSLNLANKSIFKGIKLYPNNVLKQQVFSYWYLLWGDFFKNKEHGEALSKYMQANSWRSYTTNIHFIIHFDNSGQILKISF</sequence>
<organism evidence="2 3">
    <name type="scientific">Arcicella gelida</name>
    <dbReference type="NCBI Taxonomy" id="2984195"/>
    <lineage>
        <taxon>Bacteria</taxon>
        <taxon>Pseudomonadati</taxon>
        <taxon>Bacteroidota</taxon>
        <taxon>Cytophagia</taxon>
        <taxon>Cytophagales</taxon>
        <taxon>Flectobacillaceae</taxon>
        <taxon>Arcicella</taxon>
    </lineage>
</organism>
<protein>
    <submittedName>
        <fullName evidence="2">Uncharacterized protein</fullName>
    </submittedName>
</protein>
<name>A0ABU5SC15_9BACT</name>